<dbReference type="InterPro" id="IPR013216">
    <property type="entry name" value="Methyltransf_11"/>
</dbReference>
<keyword evidence="2" id="KW-0489">Methyltransferase</keyword>
<dbReference type="Pfam" id="PF08241">
    <property type="entry name" value="Methyltransf_11"/>
    <property type="match status" value="1"/>
</dbReference>
<dbReference type="Proteomes" id="UP001560573">
    <property type="component" value="Unassembled WGS sequence"/>
</dbReference>
<dbReference type="SUPFAM" id="SSF53335">
    <property type="entry name" value="S-adenosyl-L-methionine-dependent methyltransferases"/>
    <property type="match status" value="1"/>
</dbReference>
<evidence type="ECO:0000313" key="2">
    <source>
        <dbReference type="EMBL" id="MEX6689953.1"/>
    </source>
</evidence>
<protein>
    <submittedName>
        <fullName evidence="2">Class I SAM-dependent methyltransferase</fullName>
    </submittedName>
</protein>
<keyword evidence="2" id="KW-0808">Transferase</keyword>
<dbReference type="RefSeq" id="WP_369331359.1">
    <property type="nucleotide sequence ID" value="NZ_JAULBC010000007.1"/>
</dbReference>
<dbReference type="GO" id="GO:0032259">
    <property type="term" value="P:methylation"/>
    <property type="evidence" value="ECO:0007669"/>
    <property type="project" value="UniProtKB-KW"/>
</dbReference>
<name>A0ABV3ZJG8_9BACT</name>
<dbReference type="Gene3D" id="3.40.50.150">
    <property type="entry name" value="Vaccinia Virus protein VP39"/>
    <property type="match status" value="1"/>
</dbReference>
<dbReference type="GO" id="GO:0008168">
    <property type="term" value="F:methyltransferase activity"/>
    <property type="evidence" value="ECO:0007669"/>
    <property type="project" value="UniProtKB-KW"/>
</dbReference>
<dbReference type="InterPro" id="IPR029063">
    <property type="entry name" value="SAM-dependent_MTases_sf"/>
</dbReference>
<dbReference type="PANTHER" id="PTHR42912:SF93">
    <property type="entry name" value="N6-ADENOSINE-METHYLTRANSFERASE TMT1A"/>
    <property type="match status" value="1"/>
</dbReference>
<evidence type="ECO:0000259" key="1">
    <source>
        <dbReference type="Pfam" id="PF08241"/>
    </source>
</evidence>
<feature type="domain" description="Methyltransferase type 11" evidence="1">
    <location>
        <begin position="77"/>
        <end position="165"/>
    </location>
</feature>
<proteinExistence type="predicted"/>
<organism evidence="2 3">
    <name type="scientific">Danxiaibacter flavus</name>
    <dbReference type="NCBI Taxonomy" id="3049108"/>
    <lineage>
        <taxon>Bacteria</taxon>
        <taxon>Pseudomonadati</taxon>
        <taxon>Bacteroidota</taxon>
        <taxon>Chitinophagia</taxon>
        <taxon>Chitinophagales</taxon>
        <taxon>Chitinophagaceae</taxon>
        <taxon>Danxiaibacter</taxon>
    </lineage>
</organism>
<dbReference type="EMBL" id="JAULBC010000007">
    <property type="protein sequence ID" value="MEX6689953.1"/>
    <property type="molecule type" value="Genomic_DNA"/>
</dbReference>
<dbReference type="InterPro" id="IPR050508">
    <property type="entry name" value="Methyltransf_Superfamily"/>
</dbReference>
<evidence type="ECO:0000313" key="3">
    <source>
        <dbReference type="Proteomes" id="UP001560573"/>
    </source>
</evidence>
<gene>
    <name evidence="2" type="ORF">QTN47_20765</name>
</gene>
<comment type="caution">
    <text evidence="2">The sequence shown here is derived from an EMBL/GenBank/DDBJ whole genome shotgun (WGS) entry which is preliminary data.</text>
</comment>
<sequence length="299" mass="33364">MLKKIATYLLPGADVKEENNLLVTPIDPNRSKTFWANSYYFNHPEWAEEYLFYCHRSDEFIGRWKAAVGDWSNKIVLDIGCGPGNIFASLQGTPKLLIGVDIAPKSLEMAAKMGYTPLLADAANLPFKSGFADVVALNAALHHCDDMETVLREAARLVKPGGLLVTDHDPQLSAWNYKGLAKLLWNSRLIWYKIIGHGFHKTTNQQYWGLACETHHKPGDGVTKELFKNTLETKGFSVRVFPHNHNIGAEILQGKKDKAAFKYRLGNVLSGRNPNSEKSALSLMCVAKKSATYNEPAFE</sequence>
<accession>A0ABV3ZJG8</accession>
<reference evidence="2 3" key="1">
    <citation type="submission" date="2023-07" db="EMBL/GenBank/DDBJ databases">
        <authorList>
            <person name="Lian W.-H."/>
        </authorList>
    </citation>
    <scope>NUCLEOTIDE SEQUENCE [LARGE SCALE GENOMIC DNA]</scope>
    <source>
        <strain evidence="2 3">SYSU DXS3180</strain>
    </source>
</reference>
<keyword evidence="3" id="KW-1185">Reference proteome</keyword>
<dbReference type="PANTHER" id="PTHR42912">
    <property type="entry name" value="METHYLTRANSFERASE"/>
    <property type="match status" value="1"/>
</dbReference>
<dbReference type="CDD" id="cd02440">
    <property type="entry name" value="AdoMet_MTases"/>
    <property type="match status" value="1"/>
</dbReference>